<evidence type="ECO:0000256" key="4">
    <source>
        <dbReference type="ARBA" id="ARBA00022989"/>
    </source>
</evidence>
<dbReference type="GO" id="GO:0055085">
    <property type="term" value="P:transmembrane transport"/>
    <property type="evidence" value="ECO:0007669"/>
    <property type="project" value="InterPro"/>
</dbReference>
<proteinExistence type="inferred from homology"/>
<dbReference type="InterPro" id="IPR000515">
    <property type="entry name" value="MetI-like"/>
</dbReference>
<keyword evidence="2 6" id="KW-0813">Transport</keyword>
<dbReference type="Pfam" id="PF00528">
    <property type="entry name" value="BPD_transp_1"/>
    <property type="match status" value="1"/>
</dbReference>
<gene>
    <name evidence="8" type="ORF">SAMN05192530_1061</name>
</gene>
<dbReference type="EMBL" id="FNIT01000006">
    <property type="protein sequence ID" value="SDO38782.1"/>
    <property type="molecule type" value="Genomic_DNA"/>
</dbReference>
<accession>A0A1H0J5A9</accession>
<dbReference type="SUPFAM" id="SSF161098">
    <property type="entry name" value="MetI-like"/>
    <property type="match status" value="1"/>
</dbReference>
<keyword evidence="3 6" id="KW-0812">Transmembrane</keyword>
<dbReference type="CDD" id="cd06261">
    <property type="entry name" value="TM_PBP2"/>
    <property type="match status" value="1"/>
</dbReference>
<dbReference type="PROSITE" id="PS50928">
    <property type="entry name" value="ABC_TM1"/>
    <property type="match status" value="1"/>
</dbReference>
<feature type="transmembrane region" description="Helical" evidence="6">
    <location>
        <begin position="166"/>
        <end position="188"/>
    </location>
</feature>
<evidence type="ECO:0000313" key="8">
    <source>
        <dbReference type="EMBL" id="SDO38782.1"/>
    </source>
</evidence>
<feature type="domain" description="ABC transmembrane type-1" evidence="7">
    <location>
        <begin position="50"/>
        <end position="231"/>
    </location>
</feature>
<keyword evidence="9" id="KW-1185">Reference proteome</keyword>
<dbReference type="Proteomes" id="UP000198793">
    <property type="component" value="Unassembled WGS sequence"/>
</dbReference>
<comment type="subcellular location">
    <subcellularLocation>
        <location evidence="1 6">Cell membrane</location>
        <topology evidence="1 6">Multi-pass membrane protein</topology>
    </subcellularLocation>
</comment>
<dbReference type="GO" id="GO:0005886">
    <property type="term" value="C:plasma membrane"/>
    <property type="evidence" value="ECO:0007669"/>
    <property type="project" value="UniProtKB-SubCell"/>
</dbReference>
<dbReference type="PANTHER" id="PTHR30177">
    <property type="entry name" value="GLYCINE BETAINE/L-PROLINE TRANSPORT SYSTEM PERMEASE PROTEIN PROW"/>
    <property type="match status" value="1"/>
</dbReference>
<keyword evidence="5 6" id="KW-0472">Membrane</keyword>
<dbReference type="AlphaFoldDB" id="A0A1H0J5A9"/>
<protein>
    <submittedName>
        <fullName evidence="8">Osmoprotectant transport system permease protein</fullName>
    </submittedName>
</protein>
<keyword evidence="4 6" id="KW-1133">Transmembrane helix</keyword>
<name>A0A1H0J5A9_9HYPH</name>
<dbReference type="Gene3D" id="1.10.3720.10">
    <property type="entry name" value="MetI-like"/>
    <property type="match status" value="1"/>
</dbReference>
<comment type="similarity">
    <text evidence="6">Belongs to the binding-protein-dependent transport system permease family.</text>
</comment>
<dbReference type="STRING" id="1166073.SAMN05192530_1061"/>
<dbReference type="InterPro" id="IPR051204">
    <property type="entry name" value="ABC_transp_perm/SBD"/>
</dbReference>
<evidence type="ECO:0000256" key="5">
    <source>
        <dbReference type="ARBA" id="ARBA00023136"/>
    </source>
</evidence>
<evidence type="ECO:0000256" key="1">
    <source>
        <dbReference type="ARBA" id="ARBA00004651"/>
    </source>
</evidence>
<organism evidence="8 9">
    <name type="scientific">Aureimonas jatrophae</name>
    <dbReference type="NCBI Taxonomy" id="1166073"/>
    <lineage>
        <taxon>Bacteria</taxon>
        <taxon>Pseudomonadati</taxon>
        <taxon>Pseudomonadota</taxon>
        <taxon>Alphaproteobacteria</taxon>
        <taxon>Hyphomicrobiales</taxon>
        <taxon>Aurantimonadaceae</taxon>
        <taxon>Aureimonas</taxon>
    </lineage>
</organism>
<reference evidence="8 9" key="1">
    <citation type="submission" date="2016-10" db="EMBL/GenBank/DDBJ databases">
        <authorList>
            <person name="de Groot N.N."/>
        </authorList>
    </citation>
    <scope>NUCLEOTIDE SEQUENCE [LARGE SCALE GENOMIC DNA]</scope>
    <source>
        <strain evidence="9">L7-484,KACC 16230,DSM 25025</strain>
    </source>
</reference>
<evidence type="ECO:0000256" key="3">
    <source>
        <dbReference type="ARBA" id="ARBA00022692"/>
    </source>
</evidence>
<evidence type="ECO:0000313" key="9">
    <source>
        <dbReference type="Proteomes" id="UP000198793"/>
    </source>
</evidence>
<evidence type="ECO:0000256" key="2">
    <source>
        <dbReference type="ARBA" id="ARBA00022448"/>
    </source>
</evidence>
<dbReference type="OrthoDB" id="9801163at2"/>
<feature type="transmembrane region" description="Helical" evidence="6">
    <location>
        <begin position="200"/>
        <end position="227"/>
    </location>
</feature>
<feature type="transmembrane region" description="Helical" evidence="6">
    <location>
        <begin position="97"/>
        <end position="124"/>
    </location>
</feature>
<dbReference type="InterPro" id="IPR035906">
    <property type="entry name" value="MetI-like_sf"/>
</dbReference>
<feature type="transmembrane region" description="Helical" evidence="6">
    <location>
        <begin position="57"/>
        <end position="76"/>
    </location>
</feature>
<sequence>MIWRSLLRFLPFALLVGFLSFPQVAAPFFQAVAGAGKPALYDVSPLWWLTLLHLRLVLVSIGAASVTALLLAIWVTRPGHAQGLALARSVVSAAQTFPPVAVLALLVPVIGFGDGAVVVALFLYGLLPVFETALAELTRVSPSVLEAARGCGLTGFQRLVRVELALSLPGLVTGLRLSLVTGLGLGAIGSTVGSRTLGEVIVAGLLSGNAAFVLEGAVLIGLLALVVSGAMEGVGRWVGAGRR</sequence>
<evidence type="ECO:0000259" key="7">
    <source>
        <dbReference type="PROSITE" id="PS50928"/>
    </source>
</evidence>
<evidence type="ECO:0000256" key="6">
    <source>
        <dbReference type="RuleBase" id="RU363032"/>
    </source>
</evidence>